<evidence type="ECO:0000313" key="4">
    <source>
        <dbReference type="EnsemblProtists" id="PYU1_T005219"/>
    </source>
</evidence>
<protein>
    <recommendedName>
        <fullName evidence="3">Fungal lipase-type domain-containing protein</fullName>
    </recommendedName>
</protein>
<dbReference type="AlphaFoldDB" id="K3WJS7"/>
<feature type="transmembrane region" description="Helical" evidence="2">
    <location>
        <begin position="519"/>
        <end position="539"/>
    </location>
</feature>
<reference evidence="5" key="1">
    <citation type="journal article" date="2010" name="Genome Biol.">
        <title>Genome sequence of the necrotrophic plant pathogen Pythium ultimum reveals original pathogenicity mechanisms and effector repertoire.</title>
        <authorList>
            <person name="Levesque C.A."/>
            <person name="Brouwer H."/>
            <person name="Cano L."/>
            <person name="Hamilton J.P."/>
            <person name="Holt C."/>
            <person name="Huitema E."/>
            <person name="Raffaele S."/>
            <person name="Robideau G.P."/>
            <person name="Thines M."/>
            <person name="Win J."/>
            <person name="Zerillo M.M."/>
            <person name="Beakes G.W."/>
            <person name="Boore J.L."/>
            <person name="Busam D."/>
            <person name="Dumas B."/>
            <person name="Ferriera S."/>
            <person name="Fuerstenberg S.I."/>
            <person name="Gachon C.M."/>
            <person name="Gaulin E."/>
            <person name="Govers F."/>
            <person name="Grenville-Briggs L."/>
            <person name="Horner N."/>
            <person name="Hostetler J."/>
            <person name="Jiang R.H."/>
            <person name="Johnson J."/>
            <person name="Krajaejun T."/>
            <person name="Lin H."/>
            <person name="Meijer H.J."/>
            <person name="Moore B."/>
            <person name="Morris P."/>
            <person name="Phuntmart V."/>
            <person name="Puiu D."/>
            <person name="Shetty J."/>
            <person name="Stajich J.E."/>
            <person name="Tripathy S."/>
            <person name="Wawra S."/>
            <person name="van West P."/>
            <person name="Whitty B.R."/>
            <person name="Coutinho P.M."/>
            <person name="Henrissat B."/>
            <person name="Martin F."/>
            <person name="Thomas P.D."/>
            <person name="Tyler B.M."/>
            <person name="De Vries R.P."/>
            <person name="Kamoun S."/>
            <person name="Yandell M."/>
            <person name="Tisserat N."/>
            <person name="Buell C.R."/>
        </authorList>
    </citation>
    <scope>NUCLEOTIDE SEQUENCE</scope>
    <source>
        <strain evidence="5">DAOM:BR144</strain>
    </source>
</reference>
<keyword evidence="2" id="KW-0472">Membrane</keyword>
<feature type="compositionally biased region" description="Basic and acidic residues" evidence="1">
    <location>
        <begin position="202"/>
        <end position="212"/>
    </location>
</feature>
<dbReference type="InParanoid" id="K3WJS7"/>
<evidence type="ECO:0000259" key="3">
    <source>
        <dbReference type="Pfam" id="PF01764"/>
    </source>
</evidence>
<evidence type="ECO:0000256" key="1">
    <source>
        <dbReference type="SAM" id="MobiDB-lite"/>
    </source>
</evidence>
<dbReference type="InterPro" id="IPR051218">
    <property type="entry name" value="Sec_MonoDiacylglyc_Lipase"/>
</dbReference>
<dbReference type="PANTHER" id="PTHR45856">
    <property type="entry name" value="ALPHA/BETA-HYDROLASES SUPERFAMILY PROTEIN"/>
    <property type="match status" value="1"/>
</dbReference>
<keyword evidence="2" id="KW-1133">Transmembrane helix</keyword>
<name>K3WJS7_GLOUD</name>
<feature type="transmembrane region" description="Helical" evidence="2">
    <location>
        <begin position="545"/>
        <end position="563"/>
    </location>
</feature>
<dbReference type="EMBL" id="GL376633">
    <property type="status" value="NOT_ANNOTATED_CDS"/>
    <property type="molecule type" value="Genomic_DNA"/>
</dbReference>
<feature type="domain" description="Fungal lipase-type" evidence="3">
    <location>
        <begin position="712"/>
        <end position="820"/>
    </location>
</feature>
<feature type="transmembrane region" description="Helical" evidence="2">
    <location>
        <begin position="142"/>
        <end position="163"/>
    </location>
</feature>
<organism evidence="4 5">
    <name type="scientific">Globisporangium ultimum (strain ATCC 200006 / CBS 805.95 / DAOM BR144)</name>
    <name type="common">Pythium ultimum</name>
    <dbReference type="NCBI Taxonomy" id="431595"/>
    <lineage>
        <taxon>Eukaryota</taxon>
        <taxon>Sar</taxon>
        <taxon>Stramenopiles</taxon>
        <taxon>Oomycota</taxon>
        <taxon>Peronosporomycetes</taxon>
        <taxon>Pythiales</taxon>
        <taxon>Pythiaceae</taxon>
        <taxon>Globisporangium</taxon>
    </lineage>
</organism>
<dbReference type="HOGENOM" id="CLU_019241_0_0_1"/>
<sequence>MLPGDDAKATPYHHAHTAEFPMLEDTHSLDARPHDLLSPEGPPLKPQQQQMPPPSASASARFFDHVDQNDQNMATTEGRLEELHAYYRSNSWLRIYRTLCQFRFGYFAFLVVMIIVMFSFTMLMEFFFAIFLPSARYDDYYIARSIGLVISIPPVLFFLSYFYEESTRLFTDAIDKTDGSLPNFRLALAVVIHYLRHRKEMQDPRAAERGSQDGEGNGESGGIAGLRNTILMTAKDDPFVDVDKEEEDLAWERQQELEEVAEREAAAAPLTAPQTTNAMNRWKRVKAAVTATLLIKKVEYEGPAIDISTFVIVDLICPVLFEIATMLALILEFLVSWSPTKAFTAYVQMGFWALSVYLVMWVVAHFWSSRNRKMRVLVSNYRRRRRMLRRAINELERHKRAEHLWLLDVGFRFYHHVGQRMNPMMWIKQRVDRNKNTKQTNDGATAGTTTILDHPYQSSSVQTDDVLIHVQDASRDEVAAAENEASSTKTPVTFAERLQNVREARARLRSRNPWYRLSYSKQAIILLVLVILSAIWSIWSFLTGWPIMGIFLIMLASVIQRRFPQIFGSGFRHFVKAFVFLSFVFFSSTFLIGTFVSGGTFKLGPFMNGTEAAVVLTKTTADSVSSSTLALGVPHAAEYPACTIDYDGLTVLDFALIADAAYGSTTETQKDALENRFNGTALGNWTYVARNNESTDHQVWMELYFAEINMTVIAVRGTASAADALEDLHYWFGITIMQAVNIFMPFLKQLPRAFVVNLLSMRLLTSIMPEPVYVPMLKHVREVRQRVGDNLVITGHSLGGAMAAVVGAKTKTRAVSFSGPGLLYSRGRFDVEASDIRDTVLTFKPRKDIVPRVDELGGMVQELRCKRNSPMQCHSSTTHICELYLSCGDERRRNWSVNKECIEYQALPPDDEDDS</sequence>
<dbReference type="EnsemblProtists" id="PYU1_T005219">
    <property type="protein sequence ID" value="PYU1_T005219"/>
    <property type="gene ID" value="PYU1_G005208"/>
</dbReference>
<dbReference type="Gene3D" id="3.40.50.1820">
    <property type="entry name" value="alpha/beta hydrolase"/>
    <property type="match status" value="1"/>
</dbReference>
<dbReference type="InterPro" id="IPR002921">
    <property type="entry name" value="Fungal_lipase-type"/>
</dbReference>
<dbReference type="OMA" id="THACELY"/>
<dbReference type="VEuPathDB" id="FungiDB:PYU1_G005208"/>
<feature type="transmembrane region" description="Helical" evidence="2">
    <location>
        <begin position="343"/>
        <end position="367"/>
    </location>
</feature>
<feature type="transmembrane region" description="Helical" evidence="2">
    <location>
        <begin position="104"/>
        <end position="130"/>
    </location>
</feature>
<keyword evidence="5" id="KW-1185">Reference proteome</keyword>
<evidence type="ECO:0000313" key="5">
    <source>
        <dbReference type="Proteomes" id="UP000019132"/>
    </source>
</evidence>
<keyword evidence="2" id="KW-0812">Transmembrane</keyword>
<feature type="transmembrane region" description="Helical" evidence="2">
    <location>
        <begin position="575"/>
        <end position="596"/>
    </location>
</feature>
<feature type="region of interest" description="Disordered" evidence="1">
    <location>
        <begin position="31"/>
        <end position="58"/>
    </location>
</feature>
<dbReference type="InterPro" id="IPR029058">
    <property type="entry name" value="AB_hydrolase_fold"/>
</dbReference>
<dbReference type="PANTHER" id="PTHR45856:SF11">
    <property type="entry name" value="FUNGAL LIPASE-LIKE DOMAIN-CONTAINING PROTEIN"/>
    <property type="match status" value="1"/>
</dbReference>
<dbReference type="SUPFAM" id="SSF53474">
    <property type="entry name" value="alpha/beta-Hydrolases"/>
    <property type="match status" value="1"/>
</dbReference>
<proteinExistence type="predicted"/>
<evidence type="ECO:0000256" key="2">
    <source>
        <dbReference type="SAM" id="Phobius"/>
    </source>
</evidence>
<feature type="compositionally biased region" description="Pro residues" evidence="1">
    <location>
        <begin position="40"/>
        <end position="55"/>
    </location>
</feature>
<dbReference type="eggNOG" id="ENOG502S6JW">
    <property type="taxonomic scope" value="Eukaryota"/>
</dbReference>
<dbReference type="STRING" id="431595.K3WJS7"/>
<dbReference type="Proteomes" id="UP000019132">
    <property type="component" value="Unassembled WGS sequence"/>
</dbReference>
<reference evidence="5" key="2">
    <citation type="submission" date="2010-04" db="EMBL/GenBank/DDBJ databases">
        <authorList>
            <person name="Buell R."/>
            <person name="Hamilton J."/>
            <person name="Hostetler J."/>
        </authorList>
    </citation>
    <scope>NUCLEOTIDE SEQUENCE [LARGE SCALE GENOMIC DNA]</scope>
    <source>
        <strain evidence="5">DAOM:BR144</strain>
    </source>
</reference>
<feature type="transmembrane region" description="Helical" evidence="2">
    <location>
        <begin position="307"/>
        <end position="331"/>
    </location>
</feature>
<dbReference type="Pfam" id="PF01764">
    <property type="entry name" value="Lipase_3"/>
    <property type="match status" value="1"/>
</dbReference>
<feature type="region of interest" description="Disordered" evidence="1">
    <location>
        <begin position="202"/>
        <end position="223"/>
    </location>
</feature>
<feature type="compositionally biased region" description="Gly residues" evidence="1">
    <location>
        <begin position="213"/>
        <end position="223"/>
    </location>
</feature>
<reference evidence="4" key="3">
    <citation type="submission" date="2015-02" db="UniProtKB">
        <authorList>
            <consortium name="EnsemblProtists"/>
        </authorList>
    </citation>
    <scope>IDENTIFICATION</scope>
    <source>
        <strain evidence="4">DAOM BR144</strain>
    </source>
</reference>
<accession>K3WJS7</accession>
<dbReference type="GO" id="GO:0006629">
    <property type="term" value="P:lipid metabolic process"/>
    <property type="evidence" value="ECO:0007669"/>
    <property type="project" value="InterPro"/>
</dbReference>